<evidence type="ECO:0000256" key="1">
    <source>
        <dbReference type="ARBA" id="ARBA00009625"/>
    </source>
</evidence>
<evidence type="ECO:0000313" key="4">
    <source>
        <dbReference type="Proteomes" id="UP000705379"/>
    </source>
</evidence>
<feature type="domain" description="AAA+ ATPase" evidence="2">
    <location>
        <begin position="46"/>
        <end position="214"/>
    </location>
</feature>
<dbReference type="GO" id="GO:0005737">
    <property type="term" value="C:cytoplasm"/>
    <property type="evidence" value="ECO:0007669"/>
    <property type="project" value="TreeGrafter"/>
</dbReference>
<dbReference type="Gene3D" id="3.40.50.300">
    <property type="entry name" value="P-loop containing nucleotide triphosphate hydrolases"/>
    <property type="match status" value="1"/>
</dbReference>
<dbReference type="SUPFAM" id="SSF52540">
    <property type="entry name" value="P-loop containing nucleoside triphosphate hydrolases"/>
    <property type="match status" value="1"/>
</dbReference>
<evidence type="ECO:0000313" key="3">
    <source>
        <dbReference type="EMBL" id="MBS8262711.1"/>
    </source>
</evidence>
<dbReference type="SMART" id="SM00382">
    <property type="entry name" value="AAA"/>
    <property type="match status" value="1"/>
</dbReference>
<dbReference type="PANTHER" id="PTHR23408">
    <property type="entry name" value="METHYLMALONYL-COA MUTASE"/>
    <property type="match status" value="1"/>
</dbReference>
<dbReference type="Pfam" id="PF03308">
    <property type="entry name" value="MeaB"/>
    <property type="match status" value="1"/>
</dbReference>
<dbReference type="GO" id="GO:0003924">
    <property type="term" value="F:GTPase activity"/>
    <property type="evidence" value="ECO:0007669"/>
    <property type="project" value="InterPro"/>
</dbReference>
<dbReference type="InterPro" id="IPR003593">
    <property type="entry name" value="AAA+_ATPase"/>
</dbReference>
<sequence>MQPLPSLDELRQAGKRELSRLLTRLETSAADAEVAAFLDKACRSEAGMVLGLTGPPGVGKSTLTDALIRQSRAAAKRVAVLAIDPSSQLTGGALLGDRTRLQTDPEDQAVFVRSMAARDRLGGLSDHAIAAIAMLRSVFDLVIVESVGIGQSEGDLVHACDTLVLCIQPGSGDSLQFMKAGIMELPDVVTVTKSDMGAAARRAASDVVGALSLTQPESDQWNVPVCEISARTGSGIDDLVRAIEKHNLFLNQSGRLLPRRSAQHEHWFKDMVRTRYGTAGLEIANSDPGKRFLVEASVAPFSSYRDFSRLIKQRLFDEPAR</sequence>
<proteinExistence type="inferred from homology"/>
<dbReference type="RefSeq" id="WP_213218040.1">
    <property type="nucleotide sequence ID" value="NZ_QTKU01000007.1"/>
</dbReference>
<dbReference type="PANTHER" id="PTHR23408:SF3">
    <property type="entry name" value="METHYLMALONIC ACIDURIA TYPE A PROTEIN, MITOCHONDRIAL"/>
    <property type="match status" value="1"/>
</dbReference>
<gene>
    <name evidence="3" type="ORF">DYI23_20970</name>
</gene>
<organism evidence="3 4">
    <name type="scientific">Roseibium polysiphoniae</name>
    <dbReference type="NCBI Taxonomy" id="2571221"/>
    <lineage>
        <taxon>Bacteria</taxon>
        <taxon>Pseudomonadati</taxon>
        <taxon>Pseudomonadota</taxon>
        <taxon>Alphaproteobacteria</taxon>
        <taxon>Hyphomicrobiales</taxon>
        <taxon>Stappiaceae</taxon>
        <taxon>Roseibium</taxon>
    </lineage>
</organism>
<accession>A0A944CI52</accession>
<name>A0A944CI52_9HYPH</name>
<dbReference type="EMBL" id="QTKU01000007">
    <property type="protein sequence ID" value="MBS8262711.1"/>
    <property type="molecule type" value="Genomic_DNA"/>
</dbReference>
<protein>
    <submittedName>
        <fullName evidence="3">Methylmalonyl Co-A mutase-associated GTPase MeaB</fullName>
    </submittedName>
</protein>
<dbReference type="InterPro" id="IPR027417">
    <property type="entry name" value="P-loop_NTPase"/>
</dbReference>
<comment type="similarity">
    <text evidence="1">Belongs to the SIMIBI class G3E GTPase family. ArgK/MeaB subfamily.</text>
</comment>
<evidence type="ECO:0000259" key="2">
    <source>
        <dbReference type="SMART" id="SM00382"/>
    </source>
</evidence>
<comment type="caution">
    <text evidence="3">The sequence shown here is derived from an EMBL/GenBank/DDBJ whole genome shotgun (WGS) entry which is preliminary data.</text>
</comment>
<dbReference type="Proteomes" id="UP000705379">
    <property type="component" value="Unassembled WGS sequence"/>
</dbReference>
<reference evidence="3" key="2">
    <citation type="journal article" date="2021" name="Microorganisms">
        <title>Bacterial Dimethylsulfoniopropionate Biosynthesis in the East China Sea.</title>
        <authorList>
            <person name="Liu J."/>
            <person name="Zhang Y."/>
            <person name="Liu J."/>
            <person name="Zhong H."/>
            <person name="Williams B.T."/>
            <person name="Zheng Y."/>
            <person name="Curson A.R.J."/>
            <person name="Sun C."/>
            <person name="Sun H."/>
            <person name="Song D."/>
            <person name="Wagner Mackenzie B."/>
            <person name="Bermejo Martinez A."/>
            <person name="Todd J.D."/>
            <person name="Zhang X.H."/>
        </authorList>
    </citation>
    <scope>NUCLEOTIDE SEQUENCE</scope>
    <source>
        <strain evidence="3">AESS21</strain>
    </source>
</reference>
<dbReference type="AlphaFoldDB" id="A0A944CI52"/>
<reference evidence="3" key="1">
    <citation type="submission" date="2018-08" db="EMBL/GenBank/DDBJ databases">
        <authorList>
            <person name="Jin W."/>
            <person name="Wang H."/>
            <person name="Yang Y."/>
            <person name="Li M."/>
            <person name="Liu J."/>
        </authorList>
    </citation>
    <scope>NUCLEOTIDE SEQUENCE</scope>
    <source>
        <strain evidence="3">AESS21</strain>
    </source>
</reference>
<dbReference type="GO" id="GO:0005525">
    <property type="term" value="F:GTP binding"/>
    <property type="evidence" value="ECO:0007669"/>
    <property type="project" value="InterPro"/>
</dbReference>
<dbReference type="InterPro" id="IPR005129">
    <property type="entry name" value="GTPase_ArgK"/>
</dbReference>